<sequence length="299" mass="33076">MGLVLLLTAIGLGADSDLNIALTKDKEGVPTLRVFDVIRLIIFLSLLVFFSGKLKSIFVKQILSKYSEDIGVSQSIGTIIQYFFIVLGAFIIIQGSGINLGSLNVLAGALGVGIGFGLQNIANNFISGLIILFERPVKVGDRIEVGNVAGDIVKISSRATMVNTNDNISIIIPNSDLINKQVINWSHNDRRVRVHVPLGVSYNEDPAKIKEILLEIANEHNDILKRPKPEVLFIGYGDSSIDFDLLIWTSSYINRPIVLKSQLYYMIFEKFKEHNIEIPFPQRDLHIRSGNISGDSNKA</sequence>
<feature type="domain" description="Mechanosensitive ion channel MscS" evidence="8">
    <location>
        <begin position="120"/>
        <end position="187"/>
    </location>
</feature>
<comment type="subcellular location">
    <subcellularLocation>
        <location evidence="1">Cell membrane</location>
        <topology evidence="1">Multi-pass membrane protein</topology>
    </subcellularLocation>
</comment>
<comment type="similarity">
    <text evidence="2">Belongs to the MscS (TC 1.A.23) family.</text>
</comment>
<evidence type="ECO:0000256" key="4">
    <source>
        <dbReference type="ARBA" id="ARBA00022692"/>
    </source>
</evidence>
<name>A0A1E5T2N9_9BACT</name>
<dbReference type="EMBL" id="MDGQ01000005">
    <property type="protein sequence ID" value="OEK05640.1"/>
    <property type="molecule type" value="Genomic_DNA"/>
</dbReference>
<evidence type="ECO:0000313" key="10">
    <source>
        <dbReference type="EMBL" id="OEK05640.1"/>
    </source>
</evidence>
<gene>
    <name evidence="10" type="ORF">BFP71_17125</name>
</gene>
<dbReference type="GO" id="GO:0005886">
    <property type="term" value="C:plasma membrane"/>
    <property type="evidence" value="ECO:0007669"/>
    <property type="project" value="UniProtKB-SubCell"/>
</dbReference>
<feature type="transmembrane region" description="Helical" evidence="7">
    <location>
        <begin position="71"/>
        <end position="93"/>
    </location>
</feature>
<accession>A0A1E5T2N9</accession>
<evidence type="ECO:0000259" key="9">
    <source>
        <dbReference type="Pfam" id="PF21082"/>
    </source>
</evidence>
<evidence type="ECO:0000256" key="6">
    <source>
        <dbReference type="ARBA" id="ARBA00023136"/>
    </source>
</evidence>
<comment type="caution">
    <text evidence="10">The sequence shown here is derived from an EMBL/GenBank/DDBJ whole genome shotgun (WGS) entry which is preliminary data.</text>
</comment>
<dbReference type="InterPro" id="IPR011066">
    <property type="entry name" value="MscS_channel_C_sf"/>
</dbReference>
<evidence type="ECO:0000256" key="2">
    <source>
        <dbReference type="ARBA" id="ARBA00008017"/>
    </source>
</evidence>
<proteinExistence type="inferred from homology"/>
<protein>
    <submittedName>
        <fullName evidence="10">Mechanosensitive ion channel protein MscS</fullName>
    </submittedName>
</protein>
<keyword evidence="11" id="KW-1185">Reference proteome</keyword>
<feature type="domain" description="Mechanosensitive ion channel MscS C-terminal" evidence="9">
    <location>
        <begin position="196"/>
        <end position="278"/>
    </location>
</feature>
<dbReference type="STRING" id="1563681.BFP71_17125"/>
<feature type="transmembrane region" description="Helical" evidence="7">
    <location>
        <begin position="32"/>
        <end position="50"/>
    </location>
</feature>
<dbReference type="InterPro" id="IPR010920">
    <property type="entry name" value="LSM_dom_sf"/>
</dbReference>
<dbReference type="SUPFAM" id="SSF82689">
    <property type="entry name" value="Mechanosensitive channel protein MscS (YggB), C-terminal domain"/>
    <property type="match status" value="1"/>
</dbReference>
<dbReference type="InterPro" id="IPR011014">
    <property type="entry name" value="MscS_channel_TM-2"/>
</dbReference>
<dbReference type="Proteomes" id="UP000095552">
    <property type="component" value="Unassembled WGS sequence"/>
</dbReference>
<evidence type="ECO:0000259" key="8">
    <source>
        <dbReference type="Pfam" id="PF00924"/>
    </source>
</evidence>
<evidence type="ECO:0000256" key="7">
    <source>
        <dbReference type="SAM" id="Phobius"/>
    </source>
</evidence>
<dbReference type="PANTHER" id="PTHR30347:SF1">
    <property type="entry name" value="MECHANOSENSITIVE CHANNEL MSCK"/>
    <property type="match status" value="1"/>
</dbReference>
<dbReference type="SUPFAM" id="SSF82861">
    <property type="entry name" value="Mechanosensitive channel protein MscS (YggB), transmembrane region"/>
    <property type="match status" value="1"/>
</dbReference>
<evidence type="ECO:0000313" key="11">
    <source>
        <dbReference type="Proteomes" id="UP000095552"/>
    </source>
</evidence>
<dbReference type="Gene3D" id="3.30.70.100">
    <property type="match status" value="1"/>
</dbReference>
<dbReference type="Pfam" id="PF00924">
    <property type="entry name" value="MS_channel_2nd"/>
    <property type="match status" value="1"/>
</dbReference>
<dbReference type="Pfam" id="PF21082">
    <property type="entry name" value="MS_channel_3rd"/>
    <property type="match status" value="1"/>
</dbReference>
<dbReference type="InterPro" id="IPR049278">
    <property type="entry name" value="MS_channel_C"/>
</dbReference>
<evidence type="ECO:0000256" key="1">
    <source>
        <dbReference type="ARBA" id="ARBA00004651"/>
    </source>
</evidence>
<keyword evidence="6 7" id="KW-0472">Membrane</keyword>
<dbReference type="GO" id="GO:0008381">
    <property type="term" value="F:mechanosensitive monoatomic ion channel activity"/>
    <property type="evidence" value="ECO:0007669"/>
    <property type="project" value="UniProtKB-ARBA"/>
</dbReference>
<dbReference type="InterPro" id="IPR006685">
    <property type="entry name" value="MscS_channel_2nd"/>
</dbReference>
<organism evidence="10 11">
    <name type="scientific">Roseivirga misakiensis</name>
    <dbReference type="NCBI Taxonomy" id="1563681"/>
    <lineage>
        <taxon>Bacteria</taxon>
        <taxon>Pseudomonadati</taxon>
        <taxon>Bacteroidota</taxon>
        <taxon>Cytophagia</taxon>
        <taxon>Cytophagales</taxon>
        <taxon>Roseivirgaceae</taxon>
        <taxon>Roseivirga</taxon>
    </lineage>
</organism>
<dbReference type="PANTHER" id="PTHR30347">
    <property type="entry name" value="POTASSIUM CHANNEL RELATED"/>
    <property type="match status" value="1"/>
</dbReference>
<feature type="transmembrane region" description="Helical" evidence="7">
    <location>
        <begin position="105"/>
        <end position="133"/>
    </location>
</feature>
<evidence type="ECO:0000256" key="3">
    <source>
        <dbReference type="ARBA" id="ARBA00022475"/>
    </source>
</evidence>
<reference evidence="10 11" key="1">
    <citation type="submission" date="2016-08" db="EMBL/GenBank/DDBJ databases">
        <title>Draft genome of Fabibacter sp. strain SK-8.</title>
        <authorList>
            <person name="Wong S.-K."/>
            <person name="Hamasaki K."/>
            <person name="Yoshizawa S."/>
        </authorList>
    </citation>
    <scope>NUCLEOTIDE SEQUENCE [LARGE SCALE GENOMIC DNA]</scope>
    <source>
        <strain evidence="10 11">SK-8</strain>
    </source>
</reference>
<evidence type="ECO:0000256" key="5">
    <source>
        <dbReference type="ARBA" id="ARBA00022989"/>
    </source>
</evidence>
<dbReference type="AlphaFoldDB" id="A0A1E5T2N9"/>
<dbReference type="Gene3D" id="2.30.30.60">
    <property type="match status" value="1"/>
</dbReference>
<keyword evidence="5 7" id="KW-1133">Transmembrane helix</keyword>
<dbReference type="Gene3D" id="1.10.287.1260">
    <property type="match status" value="1"/>
</dbReference>
<keyword evidence="4 7" id="KW-0812">Transmembrane</keyword>
<dbReference type="SUPFAM" id="SSF50182">
    <property type="entry name" value="Sm-like ribonucleoproteins"/>
    <property type="match status" value="1"/>
</dbReference>
<keyword evidence="3" id="KW-1003">Cell membrane</keyword>
<dbReference type="InterPro" id="IPR052702">
    <property type="entry name" value="MscS-like_channel"/>
</dbReference>
<dbReference type="InterPro" id="IPR023408">
    <property type="entry name" value="MscS_beta-dom_sf"/>
</dbReference>